<dbReference type="RefSeq" id="WP_148349433.1">
    <property type="nucleotide sequence ID" value="NZ_JBHSBF010000008.1"/>
</dbReference>
<comment type="caution">
    <text evidence="2">The sequence shown here is derived from an EMBL/GenBank/DDBJ whole genome shotgun (WGS) entry which is preliminary data.</text>
</comment>
<dbReference type="CDD" id="cd07726">
    <property type="entry name" value="ST1585-like_MBL-fold"/>
    <property type="match status" value="1"/>
</dbReference>
<dbReference type="OrthoDB" id="2971563at2"/>
<organism evidence="2 3">
    <name type="scientific">Actinomadura syzygii</name>
    <dbReference type="NCBI Taxonomy" id="1427538"/>
    <lineage>
        <taxon>Bacteria</taxon>
        <taxon>Bacillati</taxon>
        <taxon>Actinomycetota</taxon>
        <taxon>Actinomycetes</taxon>
        <taxon>Streptosporangiales</taxon>
        <taxon>Thermomonosporaceae</taxon>
        <taxon>Actinomadura</taxon>
    </lineage>
</organism>
<dbReference type="AlphaFoldDB" id="A0A5D0UEP9"/>
<evidence type="ECO:0000313" key="2">
    <source>
        <dbReference type="EMBL" id="TYC16888.1"/>
    </source>
</evidence>
<name>A0A5D0UEP9_9ACTN</name>
<proteinExistence type="predicted"/>
<dbReference type="InterPro" id="IPR037482">
    <property type="entry name" value="ST1585_MBL-fold"/>
</dbReference>
<dbReference type="SUPFAM" id="SSF56281">
    <property type="entry name" value="Metallo-hydrolase/oxidoreductase"/>
    <property type="match status" value="1"/>
</dbReference>
<evidence type="ECO:0000313" key="3">
    <source>
        <dbReference type="Proteomes" id="UP000322634"/>
    </source>
</evidence>
<dbReference type="GO" id="GO:0016787">
    <property type="term" value="F:hydrolase activity"/>
    <property type="evidence" value="ECO:0007669"/>
    <property type="project" value="UniProtKB-KW"/>
</dbReference>
<dbReference type="Proteomes" id="UP000322634">
    <property type="component" value="Unassembled WGS sequence"/>
</dbReference>
<protein>
    <submittedName>
        <fullName evidence="2">MBL fold metallo-hydrolase</fullName>
    </submittedName>
</protein>
<dbReference type="InterPro" id="IPR050855">
    <property type="entry name" value="NDM-1-like"/>
</dbReference>
<sequence length="313" mass="33726">MDDTTTTITPLGSDVYEIDTRMAGYSGITAGYLILSDRPCLVEPGTSGSAPVVRAALDELGVGPDDLASVVVTHIHLDHAGGVGDIAKMYPRAEVVVHEKGARHLADPSRLMRSARMVYGDSLDTLFGELKPTDAARIRAVEDVGLIDLGGGRRLESHYSPGHAKHHVGLVDSRTGDLYVGDAAGIYIPETADVRPATPPPDFDLDTALDSLGKFRSLGPQRLLFAHYGPVTAVDDTLERSAEELRIWVDTVRDAREKGLDLDHAVAMVVDRTKDRYVITADDIDPDLAAKYEVLNSTESNVAGIMHALDRHA</sequence>
<evidence type="ECO:0000259" key="1">
    <source>
        <dbReference type="SMART" id="SM00849"/>
    </source>
</evidence>
<dbReference type="Gene3D" id="3.60.15.10">
    <property type="entry name" value="Ribonuclease Z/Hydroxyacylglutathione hydrolase-like"/>
    <property type="match status" value="1"/>
</dbReference>
<dbReference type="InterPro" id="IPR001279">
    <property type="entry name" value="Metallo-B-lactamas"/>
</dbReference>
<keyword evidence="2" id="KW-0378">Hydrolase</keyword>
<dbReference type="PANTHER" id="PTHR42951:SF22">
    <property type="entry name" value="METALLO BETA-LACTAMASE SUPERFAMILY LIPOPROTEIN"/>
    <property type="match status" value="1"/>
</dbReference>
<dbReference type="Pfam" id="PF00753">
    <property type="entry name" value="Lactamase_B"/>
    <property type="match status" value="1"/>
</dbReference>
<dbReference type="EMBL" id="VSFF01000003">
    <property type="protein sequence ID" value="TYC16888.1"/>
    <property type="molecule type" value="Genomic_DNA"/>
</dbReference>
<dbReference type="InterPro" id="IPR036866">
    <property type="entry name" value="RibonucZ/Hydroxyglut_hydro"/>
</dbReference>
<feature type="domain" description="Metallo-beta-lactamase" evidence="1">
    <location>
        <begin position="28"/>
        <end position="227"/>
    </location>
</feature>
<keyword evidence="3" id="KW-1185">Reference proteome</keyword>
<accession>A0A5D0UEP9</accession>
<reference evidence="2 3" key="1">
    <citation type="submission" date="2019-08" db="EMBL/GenBank/DDBJ databases">
        <title>Actinomadura sp. nov. CYP1-5 isolated from mountain soil.</title>
        <authorList>
            <person name="Songsumanus A."/>
            <person name="Kuncharoen N."/>
            <person name="Kudo T."/>
            <person name="Yuki M."/>
            <person name="Igarashi Y."/>
            <person name="Tanasupawat S."/>
        </authorList>
    </citation>
    <scope>NUCLEOTIDE SEQUENCE [LARGE SCALE GENOMIC DNA]</scope>
    <source>
        <strain evidence="2 3">GKU157</strain>
    </source>
</reference>
<dbReference type="PANTHER" id="PTHR42951">
    <property type="entry name" value="METALLO-BETA-LACTAMASE DOMAIN-CONTAINING"/>
    <property type="match status" value="1"/>
</dbReference>
<dbReference type="SMART" id="SM00849">
    <property type="entry name" value="Lactamase_B"/>
    <property type="match status" value="1"/>
</dbReference>
<gene>
    <name evidence="2" type="ORF">FXF65_10185</name>
</gene>